<keyword evidence="4 9" id="KW-0202">Cytokine</keyword>
<evidence type="ECO:0000256" key="6">
    <source>
        <dbReference type="ARBA" id="ARBA00022604"/>
    </source>
</evidence>
<dbReference type="GeneID" id="105750683"/>
<reference evidence="11 12" key="1">
    <citation type="journal article" date="2011" name="Proc. Natl. Acad. Sci. U.S.A.">
        <title>Genetic diversity and population structure of the endangered marsupial Sarcophilus harrisii (Tasmanian devil).</title>
        <authorList>
            <person name="Miller W."/>
            <person name="Hayes V.M."/>
            <person name="Ratan A."/>
            <person name="Petersen D.C."/>
            <person name="Wittekindt N.E."/>
            <person name="Miller J."/>
            <person name="Walenz B."/>
            <person name="Knight J."/>
            <person name="Qi J."/>
            <person name="Zhao F."/>
            <person name="Wang Q."/>
            <person name="Bedoya-Reina O.C."/>
            <person name="Katiyar N."/>
            <person name="Tomsho L.P."/>
            <person name="Kasson L.M."/>
            <person name="Hardie R.A."/>
            <person name="Woodbridge P."/>
            <person name="Tindall E.A."/>
            <person name="Bertelsen M.F."/>
            <person name="Dixon D."/>
            <person name="Pyecroft S."/>
            <person name="Helgen K.M."/>
            <person name="Lesk A.M."/>
            <person name="Pringle T.H."/>
            <person name="Patterson N."/>
            <person name="Zhang Y."/>
            <person name="Kreiss A."/>
            <person name="Woods G.M."/>
            <person name="Jones M.E."/>
            <person name="Schuster S.C."/>
        </authorList>
    </citation>
    <scope>NUCLEOTIDE SEQUENCE [LARGE SCALE GENOMIC DNA]</scope>
</reference>
<evidence type="ECO:0000256" key="3">
    <source>
        <dbReference type="ARBA" id="ARBA00016945"/>
    </source>
</evidence>
<evidence type="ECO:0000256" key="9">
    <source>
        <dbReference type="PIRNR" id="PIRNR001936"/>
    </source>
</evidence>
<evidence type="ECO:0000313" key="11">
    <source>
        <dbReference type="Ensembl" id="ENSSHAP00000017704.1"/>
    </source>
</evidence>
<reference evidence="11" key="2">
    <citation type="submission" date="2025-08" db="UniProtKB">
        <authorList>
            <consortium name="Ensembl"/>
        </authorList>
    </citation>
    <scope>IDENTIFICATION</scope>
</reference>
<dbReference type="FunFam" id="1.20.1250.10:FF:000007">
    <property type="entry name" value="Interferon gamma"/>
    <property type="match status" value="1"/>
</dbReference>
<accession>G3WQJ9</accession>
<dbReference type="Ensembl" id="ENSSHAT00000017850.2">
    <property type="protein sequence ID" value="ENSSHAP00000017704.1"/>
    <property type="gene ID" value="ENSSHAG00000015036.2"/>
</dbReference>
<dbReference type="InterPro" id="IPR002069">
    <property type="entry name" value="Interferon_gamma"/>
</dbReference>
<evidence type="ECO:0000256" key="7">
    <source>
        <dbReference type="ARBA" id="ARBA00023118"/>
    </source>
</evidence>
<keyword evidence="8" id="KW-0325">Glycoprotein</keyword>
<dbReference type="GO" id="GO:0005133">
    <property type="term" value="F:type II interferon receptor binding"/>
    <property type="evidence" value="ECO:0007669"/>
    <property type="project" value="InterPro"/>
</dbReference>
<keyword evidence="10" id="KW-0732">Signal</keyword>
<dbReference type="OMA" id="QIVSMYL"/>
<comment type="function">
    <text evidence="9">Type II interferon produced by immune cells such as T-cells and NK cells that plays crucial roles in antimicrobial, antiviral, and antitumor responses by activating effector immune cells and enhancing antigen presentation. Primarily signals through the JAK-STAT pathway after interaction with its receptor IFNGR1 to affect gene regulation. Upon IFNG binding, IFNGR1 intracellular domain opens out to allow association of downstream signaling components JAK2, JAK1 and STAT1, leading to STAT1 activation, nuclear translocation and transcription of IFNG-regulated genes. Many of the induced genes are transcription factors such as IRF1 that are able to further drive regulation of a next wave of transcription. Plays a role in class I antigen presentation pathway by inducing a replacement of catalytic proteasome subunits with immunoproteasome subunits. In turn, increases the quantity, quality, and repertoire of peptides for class I MHC loading. Increases the efficiency of peptide generation also by inducing the expression of activator PA28 that associates with the proteasome and alters its proteolytic cleavage preference. Up-regulates as well MHC II complexes on the cell surface by promoting expression of several key molecules such as cathepsins B/CTSB, H/CTSH, and L/CTSL. Participates in the regulation of hematopoietic stem cells during development and under homeostatic conditions by affecting their development, quiescence, and differentiation.</text>
</comment>
<keyword evidence="12" id="KW-1185">Reference proteome</keyword>
<dbReference type="Gene3D" id="1.20.1250.10">
    <property type="match status" value="1"/>
</dbReference>
<sequence length="167" mass="19365">MNYSSYLLASFLCVILSSSGCLSQVNLREDMQTLHNYFNATKSDVSDGSSLFMDMMKTWKEGNCDKKILMSHVVAVYFKIFEIFKNNSIVKRSMEHIREDMIMKLFPNNTASSVDDFEALINTQVNDLKVQRKAMFELVYVFRNLSPKPHLTGRRRRQNKSQGKITQ</sequence>
<dbReference type="KEGG" id="shr:105750683"/>
<dbReference type="GO" id="GO:0005125">
    <property type="term" value="F:cytokine activity"/>
    <property type="evidence" value="ECO:0007669"/>
    <property type="project" value="UniProtKB-KW"/>
</dbReference>
<dbReference type="HOGENOM" id="CLU_135106_0_0_1"/>
<dbReference type="InterPro" id="IPR009079">
    <property type="entry name" value="4_helix_cytokine-like_core"/>
</dbReference>
<evidence type="ECO:0000256" key="4">
    <source>
        <dbReference type="ARBA" id="ARBA00022514"/>
    </source>
</evidence>
<reference evidence="11" key="3">
    <citation type="submission" date="2025-09" db="UniProtKB">
        <authorList>
            <consortium name="Ensembl"/>
        </authorList>
    </citation>
    <scope>IDENTIFICATION</scope>
</reference>
<keyword evidence="5 9" id="KW-0964">Secreted</keyword>
<gene>
    <name evidence="11" type="primary">IFNG</name>
</gene>
<dbReference type="OrthoDB" id="9937106at2759"/>
<evidence type="ECO:0000256" key="10">
    <source>
        <dbReference type="SAM" id="SignalP"/>
    </source>
</evidence>
<dbReference type="GO" id="GO:0001774">
    <property type="term" value="P:microglial cell activation"/>
    <property type="evidence" value="ECO:0007669"/>
    <property type="project" value="UniProtKB-ARBA"/>
</dbReference>
<feature type="chain" id="PRO_5003459224" description="Interferon gamma" evidence="10">
    <location>
        <begin position="24"/>
        <end position="167"/>
    </location>
</feature>
<dbReference type="GO" id="GO:0045785">
    <property type="term" value="P:positive regulation of cell adhesion"/>
    <property type="evidence" value="ECO:0007669"/>
    <property type="project" value="UniProtKB-ARBA"/>
</dbReference>
<dbReference type="FunCoup" id="G3WQJ9">
    <property type="interactions" value="749"/>
</dbReference>
<comment type="similarity">
    <text evidence="2 9">Belongs to the type II (or gamma) interferon family.</text>
</comment>
<comment type="subcellular location">
    <subcellularLocation>
        <location evidence="1 9">Secreted</location>
    </subcellularLocation>
</comment>
<dbReference type="GO" id="GO:0005615">
    <property type="term" value="C:extracellular space"/>
    <property type="evidence" value="ECO:0007669"/>
    <property type="project" value="UniProtKB-KW"/>
</dbReference>
<dbReference type="Proteomes" id="UP000007648">
    <property type="component" value="Unassembled WGS sequence"/>
</dbReference>
<name>G3WQJ9_SARHA</name>
<evidence type="ECO:0000256" key="1">
    <source>
        <dbReference type="ARBA" id="ARBA00004613"/>
    </source>
</evidence>
<keyword evidence="7 9" id="KW-0051">Antiviral defense</keyword>
<dbReference type="eggNOG" id="ENOG502TDTY">
    <property type="taxonomic scope" value="Eukaryota"/>
</dbReference>
<comment type="subunit">
    <text evidence="9">Homodimer.</text>
</comment>
<evidence type="ECO:0000313" key="12">
    <source>
        <dbReference type="Proteomes" id="UP000007648"/>
    </source>
</evidence>
<feature type="signal peptide" evidence="10">
    <location>
        <begin position="1"/>
        <end position="23"/>
    </location>
</feature>
<dbReference type="PIRSF" id="PIRSF001936">
    <property type="entry name" value="IFN-gamma"/>
    <property type="match status" value="1"/>
</dbReference>
<dbReference type="CTD" id="3458"/>
<keyword evidence="6 9" id="KW-0341">Growth regulation</keyword>
<protein>
    <recommendedName>
        <fullName evidence="3 9">Interferon gamma</fullName>
        <shortName evidence="9">IFN-gamma</shortName>
    </recommendedName>
</protein>
<dbReference type="STRING" id="9305.ENSSHAP00000017704"/>
<dbReference type="GO" id="GO:0006959">
    <property type="term" value="P:humoral immune response"/>
    <property type="evidence" value="ECO:0007669"/>
    <property type="project" value="TreeGrafter"/>
</dbReference>
<dbReference type="Pfam" id="PF00714">
    <property type="entry name" value="IFN-gamma"/>
    <property type="match status" value="1"/>
</dbReference>
<dbReference type="PANTHER" id="PTHR11419:SF0">
    <property type="entry name" value="INTERFERON GAMMA"/>
    <property type="match status" value="1"/>
</dbReference>
<organism evidence="11 12">
    <name type="scientific">Sarcophilus harrisii</name>
    <name type="common">Tasmanian devil</name>
    <name type="synonym">Sarcophilus laniarius</name>
    <dbReference type="NCBI Taxonomy" id="9305"/>
    <lineage>
        <taxon>Eukaryota</taxon>
        <taxon>Metazoa</taxon>
        <taxon>Chordata</taxon>
        <taxon>Craniata</taxon>
        <taxon>Vertebrata</taxon>
        <taxon>Euteleostomi</taxon>
        <taxon>Mammalia</taxon>
        <taxon>Metatheria</taxon>
        <taxon>Dasyuromorphia</taxon>
        <taxon>Dasyuridae</taxon>
        <taxon>Sarcophilus</taxon>
    </lineage>
</organism>
<dbReference type="AlphaFoldDB" id="G3WQJ9"/>
<evidence type="ECO:0000256" key="2">
    <source>
        <dbReference type="ARBA" id="ARBA00007566"/>
    </source>
</evidence>
<dbReference type="RefSeq" id="XP_012406108.1">
    <property type="nucleotide sequence ID" value="XM_012550654.3"/>
</dbReference>
<dbReference type="GeneTree" id="ENSGT00390000007831"/>
<evidence type="ECO:0000256" key="5">
    <source>
        <dbReference type="ARBA" id="ARBA00022525"/>
    </source>
</evidence>
<dbReference type="GO" id="GO:0060333">
    <property type="term" value="P:type II interferon-mediated signaling pathway"/>
    <property type="evidence" value="ECO:0007669"/>
    <property type="project" value="UniProtKB-ARBA"/>
</dbReference>
<dbReference type="InParanoid" id="G3WQJ9"/>
<evidence type="ECO:0000256" key="8">
    <source>
        <dbReference type="ARBA" id="ARBA00023180"/>
    </source>
</evidence>
<dbReference type="PANTHER" id="PTHR11419">
    <property type="entry name" value="INTERFERON GAMMA"/>
    <property type="match status" value="1"/>
</dbReference>
<dbReference type="GO" id="GO:0002250">
    <property type="term" value="P:adaptive immune response"/>
    <property type="evidence" value="ECO:0007669"/>
    <property type="project" value="TreeGrafter"/>
</dbReference>
<dbReference type="GO" id="GO:0051607">
    <property type="term" value="P:defense response to virus"/>
    <property type="evidence" value="ECO:0007669"/>
    <property type="project" value="UniProtKB-KW"/>
</dbReference>
<proteinExistence type="inferred from homology"/>
<dbReference type="SUPFAM" id="SSF47266">
    <property type="entry name" value="4-helical cytokines"/>
    <property type="match status" value="1"/>
</dbReference>